<dbReference type="RefSeq" id="XP_014181013.1">
    <property type="nucleotide sequence ID" value="XM_014325538.1"/>
</dbReference>
<evidence type="ECO:0000259" key="9">
    <source>
        <dbReference type="PROSITE" id="PS50052"/>
    </source>
</evidence>
<protein>
    <recommendedName>
        <fullName evidence="3">Guanylate kinase</fullName>
        <ecNumber evidence="2">2.7.4.8</ecNumber>
    </recommendedName>
    <alternativeName>
        <fullName evidence="8">GMP kinase</fullName>
    </alternativeName>
</protein>
<dbReference type="InterPro" id="IPR027417">
    <property type="entry name" value="P-loop_NTPase"/>
</dbReference>
<dbReference type="FunFam" id="3.40.50.300:FF:000776">
    <property type="entry name" value="Guanylate kinase 2"/>
    <property type="match status" value="1"/>
</dbReference>
<sequence>MSPINASVLDRPLVICGPSGTGKSTLLKSLFAKYPDAFGFSVSHTTRSPRAGEVDGREYHFTTKEDFMTRVEREEFLEWAQFGGNCYGTTFAALRALTPKRCILDIELQGVKQLHVAAPKQDPPLNPVFLFLAPPSIAHLKSRLRGRGTETDDSMGKRLAAAKAEIEHAISGAHDLVIVNDDLERAGRMLEAVAIGAPGWEEVGDELPALDVTELVL</sequence>
<dbReference type="AlphaFoldDB" id="J6F3T7"/>
<evidence type="ECO:0000256" key="8">
    <source>
        <dbReference type="ARBA" id="ARBA00030128"/>
    </source>
</evidence>
<gene>
    <name evidence="10" type="ORF">A1Q1_00915</name>
</gene>
<organism evidence="10 11">
    <name type="scientific">Trichosporon asahii var. asahii (strain ATCC 90039 / CBS 2479 / JCM 2466 / KCTC 7840 / NBRC 103889/ NCYC 2677 / UAMH 7654)</name>
    <name type="common">Yeast</name>
    <dbReference type="NCBI Taxonomy" id="1186058"/>
    <lineage>
        <taxon>Eukaryota</taxon>
        <taxon>Fungi</taxon>
        <taxon>Dikarya</taxon>
        <taxon>Basidiomycota</taxon>
        <taxon>Agaricomycotina</taxon>
        <taxon>Tremellomycetes</taxon>
        <taxon>Trichosporonales</taxon>
        <taxon>Trichosporonaceae</taxon>
        <taxon>Trichosporon</taxon>
    </lineage>
</organism>
<evidence type="ECO:0000256" key="4">
    <source>
        <dbReference type="ARBA" id="ARBA00022679"/>
    </source>
</evidence>
<dbReference type="SMART" id="SM00072">
    <property type="entry name" value="GuKc"/>
    <property type="match status" value="1"/>
</dbReference>
<dbReference type="CDD" id="cd00071">
    <property type="entry name" value="GMPK"/>
    <property type="match status" value="1"/>
</dbReference>
<evidence type="ECO:0000256" key="2">
    <source>
        <dbReference type="ARBA" id="ARBA00012961"/>
    </source>
</evidence>
<evidence type="ECO:0000256" key="6">
    <source>
        <dbReference type="ARBA" id="ARBA00022777"/>
    </source>
</evidence>
<dbReference type="PANTHER" id="PTHR23117">
    <property type="entry name" value="GUANYLATE KINASE-RELATED"/>
    <property type="match status" value="1"/>
</dbReference>
<accession>J6F3T7</accession>
<evidence type="ECO:0000256" key="5">
    <source>
        <dbReference type="ARBA" id="ARBA00022741"/>
    </source>
</evidence>
<dbReference type="InterPro" id="IPR008144">
    <property type="entry name" value="Guanylate_kin-like_dom"/>
</dbReference>
<dbReference type="PROSITE" id="PS50052">
    <property type="entry name" value="GUANYLATE_KINASE_2"/>
    <property type="match status" value="1"/>
</dbReference>
<dbReference type="EC" id="2.7.4.8" evidence="2"/>
<dbReference type="Pfam" id="PF00625">
    <property type="entry name" value="Guanylate_kin"/>
    <property type="match status" value="1"/>
</dbReference>
<dbReference type="EMBL" id="ALBS01000144">
    <property type="protein sequence ID" value="EJT49902.1"/>
    <property type="molecule type" value="Genomic_DNA"/>
</dbReference>
<dbReference type="VEuPathDB" id="FungiDB:A1Q1_00915"/>
<dbReference type="Proteomes" id="UP000002748">
    <property type="component" value="Unassembled WGS sequence"/>
</dbReference>
<dbReference type="PROSITE" id="PS00856">
    <property type="entry name" value="GUANYLATE_KINASE_1"/>
    <property type="match status" value="1"/>
</dbReference>
<dbReference type="HOGENOM" id="CLU_001715_0_2_1"/>
<comment type="caution">
    <text evidence="10">The sequence shown here is derived from an EMBL/GenBank/DDBJ whole genome shotgun (WGS) entry which is preliminary data.</text>
</comment>
<proteinExistence type="inferred from homology"/>
<dbReference type="InterPro" id="IPR008145">
    <property type="entry name" value="GK/Ca_channel_bsu"/>
</dbReference>
<evidence type="ECO:0000256" key="7">
    <source>
        <dbReference type="ARBA" id="ARBA00022840"/>
    </source>
</evidence>
<evidence type="ECO:0000313" key="11">
    <source>
        <dbReference type="Proteomes" id="UP000002748"/>
    </source>
</evidence>
<dbReference type="GO" id="GO:0004385">
    <property type="term" value="F:GMP kinase activity"/>
    <property type="evidence" value="ECO:0007669"/>
    <property type="project" value="UniProtKB-EC"/>
</dbReference>
<dbReference type="SUPFAM" id="SSF52540">
    <property type="entry name" value="P-loop containing nucleoside triphosphate hydrolases"/>
    <property type="match status" value="1"/>
</dbReference>
<dbReference type="InterPro" id="IPR020590">
    <property type="entry name" value="Guanylate_kinase_CS"/>
</dbReference>
<dbReference type="GeneID" id="25984429"/>
<name>J6F3T7_TRIAS</name>
<feature type="domain" description="Guanylate kinase-like" evidence="9">
    <location>
        <begin position="10"/>
        <end position="195"/>
    </location>
</feature>
<dbReference type="GO" id="GO:0005829">
    <property type="term" value="C:cytosol"/>
    <property type="evidence" value="ECO:0007669"/>
    <property type="project" value="TreeGrafter"/>
</dbReference>
<reference evidence="10 11" key="1">
    <citation type="journal article" date="2012" name="Eukaryot. Cell">
        <title>Draft genome sequence of CBS 2479, the standard type strain of Trichosporon asahii.</title>
        <authorList>
            <person name="Yang R.Y."/>
            <person name="Li H.T."/>
            <person name="Zhu H."/>
            <person name="Zhou G.P."/>
            <person name="Wang M."/>
            <person name="Wang L."/>
        </authorList>
    </citation>
    <scope>NUCLEOTIDE SEQUENCE [LARGE SCALE GENOMIC DNA]</scope>
    <source>
        <strain evidence="11">ATCC 90039 / CBS 2479 / JCM 2466 / KCTC 7840 / NCYC 2677 / UAMH 7654</strain>
    </source>
</reference>
<dbReference type="PANTHER" id="PTHR23117:SF13">
    <property type="entry name" value="GUANYLATE KINASE"/>
    <property type="match status" value="1"/>
</dbReference>
<dbReference type="NCBIfam" id="TIGR03263">
    <property type="entry name" value="guanyl_kin"/>
    <property type="match status" value="1"/>
</dbReference>
<evidence type="ECO:0000313" key="10">
    <source>
        <dbReference type="EMBL" id="EJT49902.1"/>
    </source>
</evidence>
<dbReference type="Gene3D" id="3.40.50.300">
    <property type="entry name" value="P-loop containing nucleotide triphosphate hydrolases"/>
    <property type="match status" value="1"/>
</dbReference>
<comment type="similarity">
    <text evidence="1">Belongs to the guanylate kinase family.</text>
</comment>
<dbReference type="InterPro" id="IPR017665">
    <property type="entry name" value="Guanylate_kinase"/>
</dbReference>
<dbReference type="KEGG" id="tasa:A1Q1_00915"/>
<dbReference type="OrthoDB" id="6334211at2759"/>
<keyword evidence="6 10" id="KW-0418">Kinase</keyword>
<dbReference type="GO" id="GO:0005524">
    <property type="term" value="F:ATP binding"/>
    <property type="evidence" value="ECO:0007669"/>
    <property type="project" value="UniProtKB-KW"/>
</dbReference>
<evidence type="ECO:0000256" key="1">
    <source>
        <dbReference type="ARBA" id="ARBA00005790"/>
    </source>
</evidence>
<keyword evidence="7" id="KW-0067">ATP-binding</keyword>
<evidence type="ECO:0000256" key="3">
    <source>
        <dbReference type="ARBA" id="ARBA00016296"/>
    </source>
</evidence>
<keyword evidence="4" id="KW-0808">Transferase</keyword>
<keyword evidence="5" id="KW-0547">Nucleotide-binding</keyword>